<name>A0ABS8VMI5_DATST</name>
<accession>A0ABS8VMI5</accession>
<gene>
    <name evidence="1" type="ORF">HAX54_039368</name>
</gene>
<sequence length="119" mass="13121">MAWSQYGWDKAILIDLSSIVSLGDDYTEAVRVVWCRDFARVTMLRVFDELGGRIPSLPKGLIVEELNGELSMEDINSVGSRLNGAEIAQSVKANSRCSFGGDCKRMGTNIESTITIDMQ</sequence>
<organism evidence="1 2">
    <name type="scientific">Datura stramonium</name>
    <name type="common">Jimsonweed</name>
    <name type="synonym">Common thornapple</name>
    <dbReference type="NCBI Taxonomy" id="4076"/>
    <lineage>
        <taxon>Eukaryota</taxon>
        <taxon>Viridiplantae</taxon>
        <taxon>Streptophyta</taxon>
        <taxon>Embryophyta</taxon>
        <taxon>Tracheophyta</taxon>
        <taxon>Spermatophyta</taxon>
        <taxon>Magnoliopsida</taxon>
        <taxon>eudicotyledons</taxon>
        <taxon>Gunneridae</taxon>
        <taxon>Pentapetalae</taxon>
        <taxon>asterids</taxon>
        <taxon>lamiids</taxon>
        <taxon>Solanales</taxon>
        <taxon>Solanaceae</taxon>
        <taxon>Solanoideae</taxon>
        <taxon>Datureae</taxon>
        <taxon>Datura</taxon>
    </lineage>
</organism>
<reference evidence="1 2" key="1">
    <citation type="journal article" date="2021" name="BMC Genomics">
        <title>Datura genome reveals duplications of psychoactive alkaloid biosynthetic genes and high mutation rate following tissue culture.</title>
        <authorList>
            <person name="Rajewski A."/>
            <person name="Carter-House D."/>
            <person name="Stajich J."/>
            <person name="Litt A."/>
        </authorList>
    </citation>
    <scope>NUCLEOTIDE SEQUENCE [LARGE SCALE GENOMIC DNA]</scope>
    <source>
        <strain evidence="1">AR-01</strain>
    </source>
</reference>
<comment type="caution">
    <text evidence="1">The sequence shown here is derived from an EMBL/GenBank/DDBJ whole genome shotgun (WGS) entry which is preliminary data.</text>
</comment>
<dbReference type="Proteomes" id="UP000823775">
    <property type="component" value="Unassembled WGS sequence"/>
</dbReference>
<dbReference type="EMBL" id="JACEIK010005450">
    <property type="protein sequence ID" value="MCE0481545.1"/>
    <property type="molecule type" value="Genomic_DNA"/>
</dbReference>
<keyword evidence="2" id="KW-1185">Reference proteome</keyword>
<evidence type="ECO:0000313" key="2">
    <source>
        <dbReference type="Proteomes" id="UP000823775"/>
    </source>
</evidence>
<protein>
    <submittedName>
        <fullName evidence="1">Uncharacterized protein</fullName>
    </submittedName>
</protein>
<evidence type="ECO:0000313" key="1">
    <source>
        <dbReference type="EMBL" id="MCE0481545.1"/>
    </source>
</evidence>
<proteinExistence type="predicted"/>